<evidence type="ECO:0000256" key="5">
    <source>
        <dbReference type="ARBA" id="ARBA00022989"/>
    </source>
</evidence>
<feature type="transmembrane region" description="Helical" evidence="7">
    <location>
        <begin position="279"/>
        <end position="299"/>
    </location>
</feature>
<evidence type="ECO:0000256" key="6">
    <source>
        <dbReference type="ARBA" id="ARBA00023136"/>
    </source>
</evidence>
<comment type="similarity">
    <text evidence="2">Belongs to the NrfD family.</text>
</comment>
<evidence type="ECO:0000256" key="7">
    <source>
        <dbReference type="SAM" id="Phobius"/>
    </source>
</evidence>
<feature type="transmembrane region" description="Helical" evidence="7">
    <location>
        <begin position="215"/>
        <end position="237"/>
    </location>
</feature>
<feature type="transmembrane region" description="Helical" evidence="7">
    <location>
        <begin position="155"/>
        <end position="176"/>
    </location>
</feature>
<gene>
    <name evidence="8" type="primary">nrfD</name>
    <name evidence="8" type="ORF">LPT13_07565</name>
</gene>
<sequence>MSTEAARKAGASRAPMIVAAVLACAGIAAWIFQITQGLQVTSLTQTYIWGLSVSVFYAMMACAAGLMALCGFSEFKPSVMSVDERKLAMAAAAPTMLAAGVLIIMDLGNPGAFINLITSLNLTSFTVLDFWAVLLAVIVGVVYLALLARGSQGRAIGVVAMAASVLVIVIEGIMMANNTSHTLWASGMSVASFLVAAFTGGTALLAAIAPRHKNLFVAGLIAMAAVILAETVTGLISGTDLSRGLMASIVAGAYAPYFWISLIVGIVIPLLLAVGGKSLVAAAACAVVGLACEKLWFVLAGEAEVGLAFHHIGPEAESFATLLYVPSVVEVLMTLGCLGLALLLFLIVRAALREG</sequence>
<keyword evidence="3" id="KW-1003">Cell membrane</keyword>
<reference evidence="8" key="1">
    <citation type="submission" date="2021-11" db="EMBL/GenBank/DDBJ databases">
        <title>A Novel Adlercreutzia Species, isolated from a Allomyrina dichotoma larva feces.</title>
        <authorList>
            <person name="Suh M.K."/>
        </authorList>
    </citation>
    <scope>NUCLEOTIDE SEQUENCE</scope>
    <source>
        <strain evidence="8">JBNU-10</strain>
    </source>
</reference>
<dbReference type="Pfam" id="PF03916">
    <property type="entry name" value="NrfD"/>
    <property type="match status" value="1"/>
</dbReference>
<protein>
    <submittedName>
        <fullName evidence="8">Polysulfide reductase NrfD</fullName>
    </submittedName>
</protein>
<feature type="transmembrane region" description="Helical" evidence="7">
    <location>
        <begin position="47"/>
        <end position="75"/>
    </location>
</feature>
<dbReference type="PROSITE" id="PS51257">
    <property type="entry name" value="PROKAR_LIPOPROTEIN"/>
    <property type="match status" value="1"/>
</dbReference>
<organism evidence="8 9">
    <name type="scientific">Adlercreutzia faecimuris</name>
    <dbReference type="NCBI Taxonomy" id="2897341"/>
    <lineage>
        <taxon>Bacteria</taxon>
        <taxon>Bacillati</taxon>
        <taxon>Actinomycetota</taxon>
        <taxon>Coriobacteriia</taxon>
        <taxon>Eggerthellales</taxon>
        <taxon>Eggerthellaceae</taxon>
        <taxon>Adlercreutzia</taxon>
    </lineage>
</organism>
<accession>A0ABS9WID3</accession>
<dbReference type="RefSeq" id="WP_242165186.1">
    <property type="nucleotide sequence ID" value="NZ_JAJMLW010000002.1"/>
</dbReference>
<comment type="caution">
    <text evidence="8">The sequence shown here is derived from an EMBL/GenBank/DDBJ whole genome shotgun (WGS) entry which is preliminary data.</text>
</comment>
<evidence type="ECO:0000256" key="2">
    <source>
        <dbReference type="ARBA" id="ARBA00008929"/>
    </source>
</evidence>
<comment type="subcellular location">
    <subcellularLocation>
        <location evidence="1">Cell membrane</location>
        <topology evidence="1">Multi-pass membrane protein</topology>
    </subcellularLocation>
</comment>
<evidence type="ECO:0000313" key="9">
    <source>
        <dbReference type="Proteomes" id="UP001430755"/>
    </source>
</evidence>
<dbReference type="Proteomes" id="UP001430755">
    <property type="component" value="Unassembled WGS sequence"/>
</dbReference>
<feature type="transmembrane region" description="Helical" evidence="7">
    <location>
        <begin position="331"/>
        <end position="352"/>
    </location>
</feature>
<feature type="transmembrane region" description="Helical" evidence="7">
    <location>
        <begin position="249"/>
        <end position="272"/>
    </location>
</feature>
<feature type="transmembrane region" description="Helical" evidence="7">
    <location>
        <begin position="182"/>
        <end position="208"/>
    </location>
</feature>
<feature type="transmembrane region" description="Helical" evidence="7">
    <location>
        <begin position="125"/>
        <end position="148"/>
    </location>
</feature>
<keyword evidence="6 7" id="KW-0472">Membrane</keyword>
<evidence type="ECO:0000256" key="3">
    <source>
        <dbReference type="ARBA" id="ARBA00022475"/>
    </source>
</evidence>
<proteinExistence type="inferred from homology"/>
<dbReference type="EMBL" id="JAJMLW010000002">
    <property type="protein sequence ID" value="MCI2242207.1"/>
    <property type="molecule type" value="Genomic_DNA"/>
</dbReference>
<keyword evidence="5 7" id="KW-1133">Transmembrane helix</keyword>
<name>A0ABS9WID3_9ACTN</name>
<dbReference type="Gene3D" id="1.20.1630.10">
    <property type="entry name" value="Formate dehydrogenase/DMSO reductase domain"/>
    <property type="match status" value="1"/>
</dbReference>
<dbReference type="InterPro" id="IPR005614">
    <property type="entry name" value="NrfD-like"/>
</dbReference>
<keyword evidence="9" id="KW-1185">Reference proteome</keyword>
<evidence type="ECO:0000256" key="4">
    <source>
        <dbReference type="ARBA" id="ARBA00022692"/>
    </source>
</evidence>
<keyword evidence="4 7" id="KW-0812">Transmembrane</keyword>
<evidence type="ECO:0000313" key="8">
    <source>
        <dbReference type="EMBL" id="MCI2242207.1"/>
    </source>
</evidence>
<evidence type="ECO:0000256" key="1">
    <source>
        <dbReference type="ARBA" id="ARBA00004651"/>
    </source>
</evidence>
<feature type="transmembrane region" description="Helical" evidence="7">
    <location>
        <begin position="87"/>
        <end position="105"/>
    </location>
</feature>